<dbReference type="SFLD" id="SFLDS00029">
    <property type="entry name" value="Radical_SAM"/>
    <property type="match status" value="1"/>
</dbReference>
<dbReference type="GO" id="GO:0003824">
    <property type="term" value="F:catalytic activity"/>
    <property type="evidence" value="ECO:0007669"/>
    <property type="project" value="InterPro"/>
</dbReference>
<dbReference type="GO" id="GO:0051536">
    <property type="term" value="F:iron-sulfur cluster binding"/>
    <property type="evidence" value="ECO:0007669"/>
    <property type="project" value="UniProtKB-KW"/>
</dbReference>
<keyword evidence="2" id="KW-0479">Metal-binding</keyword>
<dbReference type="InterPro" id="IPR058240">
    <property type="entry name" value="rSAM_sf"/>
</dbReference>
<evidence type="ECO:0000256" key="3">
    <source>
        <dbReference type="ARBA" id="ARBA00023004"/>
    </source>
</evidence>
<evidence type="ECO:0000313" key="5">
    <source>
        <dbReference type="EMBL" id="DAE12590.1"/>
    </source>
</evidence>
<dbReference type="GO" id="GO:0046872">
    <property type="term" value="F:metal ion binding"/>
    <property type="evidence" value="ECO:0007669"/>
    <property type="project" value="UniProtKB-KW"/>
</dbReference>
<reference evidence="5" key="1">
    <citation type="journal article" date="2021" name="Proc. Natl. Acad. Sci. U.S.A.">
        <title>A Catalog of Tens of Thousands of Viruses from Human Metagenomes Reveals Hidden Associations with Chronic Diseases.</title>
        <authorList>
            <person name="Tisza M.J."/>
            <person name="Buck C.B."/>
        </authorList>
    </citation>
    <scope>NUCLEOTIDE SEQUENCE</scope>
    <source>
        <strain evidence="5">CtOCb13</strain>
    </source>
</reference>
<keyword evidence="3" id="KW-0408">Iron</keyword>
<keyword evidence="4" id="KW-0411">Iron-sulfur</keyword>
<accession>A0A8S5PZU5</accession>
<name>A0A8S5PZU5_9CAUD</name>
<sequence length="167" mass="19566">MYDLFFMWIFQMQLTMLRYQDAIVKSQEIPNEVSLVIYISGCPFRCKGCKTPKLQENQGEELTKEVVNMFLDSLGDDITCIIFMGGDIAPDEVNELAGHVRKYYPYLKIGWYSGDETITVFTEYQNFDYLKFGPYIKKLGDLKSPKTNQRLYRVEGEYLRDITKSLR</sequence>
<evidence type="ECO:0000256" key="1">
    <source>
        <dbReference type="ARBA" id="ARBA00022691"/>
    </source>
</evidence>
<dbReference type="Gene3D" id="3.20.20.70">
    <property type="entry name" value="Aldolase class I"/>
    <property type="match status" value="1"/>
</dbReference>
<dbReference type="InterPro" id="IPR013785">
    <property type="entry name" value="Aldolase_TIM"/>
</dbReference>
<dbReference type="SUPFAM" id="SSF102114">
    <property type="entry name" value="Radical SAM enzymes"/>
    <property type="match status" value="1"/>
</dbReference>
<evidence type="ECO:0000256" key="2">
    <source>
        <dbReference type="ARBA" id="ARBA00022723"/>
    </source>
</evidence>
<dbReference type="InterPro" id="IPR007197">
    <property type="entry name" value="rSAM"/>
</dbReference>
<protein>
    <submittedName>
        <fullName evidence="5">Anaerobic ribonucleoside-triphosphate reductase activating protein</fullName>
    </submittedName>
</protein>
<dbReference type="Pfam" id="PF13353">
    <property type="entry name" value="Fer4_12"/>
    <property type="match status" value="1"/>
</dbReference>
<dbReference type="EMBL" id="BK015555">
    <property type="protein sequence ID" value="DAE12590.1"/>
    <property type="molecule type" value="Genomic_DNA"/>
</dbReference>
<evidence type="ECO:0000256" key="4">
    <source>
        <dbReference type="ARBA" id="ARBA00023014"/>
    </source>
</evidence>
<proteinExistence type="predicted"/>
<organism evidence="5">
    <name type="scientific">Siphoviridae sp. ctOCb13</name>
    <dbReference type="NCBI Taxonomy" id="2825477"/>
    <lineage>
        <taxon>Viruses</taxon>
        <taxon>Duplodnaviria</taxon>
        <taxon>Heunggongvirae</taxon>
        <taxon>Uroviricota</taxon>
        <taxon>Caudoviricetes</taxon>
    </lineage>
</organism>
<keyword evidence="1" id="KW-0949">S-adenosyl-L-methionine</keyword>